<evidence type="ECO:0000256" key="3">
    <source>
        <dbReference type="SAM" id="MobiDB-lite"/>
    </source>
</evidence>
<gene>
    <name evidence="4" type="primary">API5</name>
    <name evidence="4" type="ORF">DFQ27_002510</name>
</gene>
<comment type="similarity">
    <text evidence="1">Belongs to the API5 family.</text>
</comment>
<feature type="compositionally biased region" description="Low complexity" evidence="3">
    <location>
        <begin position="441"/>
        <end position="452"/>
    </location>
</feature>
<dbReference type="GO" id="GO:0043066">
    <property type="term" value="P:negative regulation of apoptotic process"/>
    <property type="evidence" value="ECO:0007669"/>
    <property type="project" value="TreeGrafter"/>
</dbReference>
<dbReference type="Gene3D" id="1.25.10.10">
    <property type="entry name" value="Leucine-rich Repeat Variant"/>
    <property type="match status" value="1"/>
</dbReference>
<dbReference type="InterPro" id="IPR008383">
    <property type="entry name" value="API5"/>
</dbReference>
<dbReference type="GO" id="GO:0006915">
    <property type="term" value="P:apoptotic process"/>
    <property type="evidence" value="ECO:0007669"/>
    <property type="project" value="UniProtKB-KW"/>
</dbReference>
<protein>
    <submittedName>
        <fullName evidence="4">Apoptosis inhibitor 5</fullName>
    </submittedName>
</protein>
<evidence type="ECO:0000313" key="5">
    <source>
        <dbReference type="Proteomes" id="UP000807716"/>
    </source>
</evidence>
<feature type="region of interest" description="Disordered" evidence="3">
    <location>
        <begin position="465"/>
        <end position="650"/>
    </location>
</feature>
<dbReference type="Proteomes" id="UP000807716">
    <property type="component" value="Unassembled WGS sequence"/>
</dbReference>
<sequence length="650" mass="70348">MADIDAIYNAYNTIRDAGENASQHSDAYSTIISGAQGTDNAKRLAAQFIPVFFKQFPTLQNRAIDGLFDLCEDESAVIRQAAIKAIPQLVKEEPQYIMKLVDVLVQLLQLDDSDLPVVHGALQTLLQQRPRDVITVLFRQGMVGVDLRKKSMEYIANLATTAKSTLFKDPELEQFFVDEIVGVLSRGVSNTELEALARILMHTKPYENGKLNLDSLLAVYVKHVSSEKPYDAADPESVKRVLVAGKLSMPLFKRTISADPFLELMSNCVLESKAYAALNDKQRLSVLKLYADSISNGHPTTSSWKQAVSRMSDILLLDVPAFGSSKQEPIDFRRAECASLTLYYAAVKDPDMAASDELTSRFKALYAATQERTSTLKTELAALTLKEKAGSPSEQVKAMTRTMLALNNTHAVMREFLKPRNSRNARLTLHPSWQPLPEPVKAAPKTPTSASAALTGKAVAGKAVAGKNAAGTKPGKDPKAGAKNQAKAANKPQATSQQLQQQQQQPQQSQQPQPQQQPQQQQQPSQQQQGSGKRKQEQDAAVGGGGKAKRTKILKRHGSGTGGGSPKGGSGGSGGGGGGHSPSHHQHQHAQMPGIQTLHSQSSMHTSSGGGGSKQSHGTNGRVVLPSVFDTGSKKRRDQRDKGRITFLQR</sequence>
<name>A0A9P6Q7F5_9FUNG</name>
<keyword evidence="5" id="KW-1185">Reference proteome</keyword>
<dbReference type="OrthoDB" id="19224at2759"/>
<evidence type="ECO:0000256" key="2">
    <source>
        <dbReference type="ARBA" id="ARBA00022703"/>
    </source>
</evidence>
<dbReference type="InterPro" id="IPR011989">
    <property type="entry name" value="ARM-like"/>
</dbReference>
<dbReference type="SUPFAM" id="SSF48371">
    <property type="entry name" value="ARM repeat"/>
    <property type="match status" value="1"/>
</dbReference>
<dbReference type="PANTHER" id="PTHR12758">
    <property type="entry name" value="APOPTOSIS INHIBITOR 5-RELATED"/>
    <property type="match status" value="1"/>
</dbReference>
<dbReference type="GO" id="GO:0005634">
    <property type="term" value="C:nucleus"/>
    <property type="evidence" value="ECO:0007669"/>
    <property type="project" value="TreeGrafter"/>
</dbReference>
<feature type="region of interest" description="Disordered" evidence="3">
    <location>
        <begin position="428"/>
        <end position="452"/>
    </location>
</feature>
<feature type="compositionally biased region" description="Gly residues" evidence="3">
    <location>
        <begin position="559"/>
        <end position="580"/>
    </location>
</feature>
<dbReference type="AlphaFoldDB" id="A0A9P6Q7F5"/>
<dbReference type="PANTHER" id="PTHR12758:SF19">
    <property type="entry name" value="APOPTOSIS INHIBITOR 5"/>
    <property type="match status" value="1"/>
</dbReference>
<reference evidence="4" key="1">
    <citation type="journal article" date="2020" name="Fungal Divers.">
        <title>Resolving the Mortierellaceae phylogeny through synthesis of multi-gene phylogenetics and phylogenomics.</title>
        <authorList>
            <person name="Vandepol N."/>
            <person name="Liber J."/>
            <person name="Desiro A."/>
            <person name="Na H."/>
            <person name="Kennedy M."/>
            <person name="Barry K."/>
            <person name="Grigoriev I.V."/>
            <person name="Miller A.N."/>
            <person name="O'Donnell K."/>
            <person name="Stajich J.E."/>
            <person name="Bonito G."/>
        </authorList>
    </citation>
    <scope>NUCLEOTIDE SEQUENCE</scope>
    <source>
        <strain evidence="4">BC1065</strain>
    </source>
</reference>
<evidence type="ECO:0000256" key="1">
    <source>
        <dbReference type="ARBA" id="ARBA00009515"/>
    </source>
</evidence>
<feature type="compositionally biased region" description="Low complexity" evidence="3">
    <location>
        <begin position="481"/>
        <end position="529"/>
    </location>
</feature>
<keyword evidence="2" id="KW-0053">Apoptosis</keyword>
<comment type="caution">
    <text evidence="4">The sequence shown here is derived from an EMBL/GenBank/DDBJ whole genome shotgun (WGS) entry which is preliminary data.</text>
</comment>
<accession>A0A9P6Q7F5</accession>
<feature type="compositionally biased region" description="Basic residues" evidence="3">
    <location>
        <begin position="547"/>
        <end position="558"/>
    </location>
</feature>
<evidence type="ECO:0000313" key="4">
    <source>
        <dbReference type="EMBL" id="KAG0262176.1"/>
    </source>
</evidence>
<organism evidence="4 5">
    <name type="scientific">Actinomortierella ambigua</name>
    <dbReference type="NCBI Taxonomy" id="1343610"/>
    <lineage>
        <taxon>Eukaryota</taxon>
        <taxon>Fungi</taxon>
        <taxon>Fungi incertae sedis</taxon>
        <taxon>Mucoromycota</taxon>
        <taxon>Mortierellomycotina</taxon>
        <taxon>Mortierellomycetes</taxon>
        <taxon>Mortierellales</taxon>
        <taxon>Mortierellaceae</taxon>
        <taxon>Actinomortierella</taxon>
    </lineage>
</organism>
<proteinExistence type="inferred from homology"/>
<dbReference type="InterPro" id="IPR016024">
    <property type="entry name" value="ARM-type_fold"/>
</dbReference>
<dbReference type="EMBL" id="JAAAJB010000195">
    <property type="protein sequence ID" value="KAG0262176.1"/>
    <property type="molecule type" value="Genomic_DNA"/>
</dbReference>
<dbReference type="Pfam" id="PF05918">
    <property type="entry name" value="API5"/>
    <property type="match status" value="1"/>
</dbReference>
<dbReference type="GO" id="GO:0003723">
    <property type="term" value="F:RNA binding"/>
    <property type="evidence" value="ECO:0007669"/>
    <property type="project" value="TreeGrafter"/>
</dbReference>